<evidence type="ECO:0000313" key="8">
    <source>
        <dbReference type="Proteomes" id="UP000283530"/>
    </source>
</evidence>
<gene>
    <name evidence="7" type="ORF">CKAN_02425000</name>
</gene>
<feature type="transmembrane region" description="Helical" evidence="6">
    <location>
        <begin position="235"/>
        <end position="253"/>
    </location>
</feature>
<dbReference type="Pfam" id="PF00335">
    <property type="entry name" value="Tetraspanin"/>
    <property type="match status" value="1"/>
</dbReference>
<comment type="subcellular location">
    <subcellularLocation>
        <location evidence="1">Membrane</location>
        <topology evidence="1">Multi-pass membrane protein</topology>
    </subcellularLocation>
</comment>
<evidence type="ECO:0000313" key="7">
    <source>
        <dbReference type="EMBL" id="RWR94933.1"/>
    </source>
</evidence>
<proteinExistence type="inferred from homology"/>
<dbReference type="InterPro" id="IPR018503">
    <property type="entry name" value="Tetraspanin_CS"/>
</dbReference>
<feature type="transmembrane region" description="Helical" evidence="6">
    <location>
        <begin position="71"/>
        <end position="98"/>
    </location>
</feature>
<organism evidence="7 8">
    <name type="scientific">Cinnamomum micranthum f. kanehirae</name>
    <dbReference type="NCBI Taxonomy" id="337451"/>
    <lineage>
        <taxon>Eukaryota</taxon>
        <taxon>Viridiplantae</taxon>
        <taxon>Streptophyta</taxon>
        <taxon>Embryophyta</taxon>
        <taxon>Tracheophyta</taxon>
        <taxon>Spermatophyta</taxon>
        <taxon>Magnoliopsida</taxon>
        <taxon>Magnoliidae</taxon>
        <taxon>Laurales</taxon>
        <taxon>Lauraceae</taxon>
        <taxon>Cinnamomum</taxon>
    </lineage>
</organism>
<sequence length="271" mass="30296">MFRISNSLLGFLNIFSMLVSFLVIGFSLYIGVINGPSECEKVFFTPSLVLGIFLLVISVLGLVGSCCRITFLLWLYLALMFSLILGLFAFTVFTFIVTKNGAGKALSRRGYSEYRLGDYSNWVRKHVTNERNWQKVKSCLVQMKVCRSLGMNMNKKVSDFNRKSLTPLQLGCCGPPVTCGFTHKNATYKIIPKSGPASSDHDCSTCSNNQDRLCYDCELCKAGVLTTLKKEWRKIATINVIVLVAVIIVYTVGCCAIRNNKYDNGYGKFRP</sequence>
<dbReference type="PANTHER" id="PTHR32191">
    <property type="entry name" value="TETRASPANIN-8-RELATED"/>
    <property type="match status" value="1"/>
</dbReference>
<feature type="transmembrane region" description="Helical" evidence="6">
    <location>
        <begin position="12"/>
        <end position="30"/>
    </location>
</feature>
<dbReference type="GO" id="GO:0016020">
    <property type="term" value="C:membrane"/>
    <property type="evidence" value="ECO:0007669"/>
    <property type="project" value="UniProtKB-SubCell"/>
</dbReference>
<dbReference type="OrthoDB" id="672773at2759"/>
<keyword evidence="4 6" id="KW-1133">Transmembrane helix</keyword>
<evidence type="ECO:0000256" key="3">
    <source>
        <dbReference type="ARBA" id="ARBA00022692"/>
    </source>
</evidence>
<comment type="similarity">
    <text evidence="2">Belongs to the tetraspanin (TM4SF) family.</text>
</comment>
<dbReference type="EMBL" id="QPKB01000011">
    <property type="protein sequence ID" value="RWR94933.1"/>
    <property type="molecule type" value="Genomic_DNA"/>
</dbReference>
<accession>A0A443PW04</accession>
<evidence type="ECO:0000256" key="6">
    <source>
        <dbReference type="SAM" id="Phobius"/>
    </source>
</evidence>
<dbReference type="GO" id="GO:0009734">
    <property type="term" value="P:auxin-activated signaling pathway"/>
    <property type="evidence" value="ECO:0007669"/>
    <property type="project" value="InterPro"/>
</dbReference>
<evidence type="ECO:0000256" key="2">
    <source>
        <dbReference type="ARBA" id="ARBA00006840"/>
    </source>
</evidence>
<feature type="transmembrane region" description="Helical" evidence="6">
    <location>
        <begin position="42"/>
        <end position="65"/>
    </location>
</feature>
<dbReference type="InterPro" id="IPR044991">
    <property type="entry name" value="TET_plant"/>
</dbReference>
<dbReference type="AlphaFoldDB" id="A0A443PW04"/>
<dbReference type="InterPro" id="IPR018499">
    <property type="entry name" value="Tetraspanin/Peripherin"/>
</dbReference>
<dbReference type="Proteomes" id="UP000283530">
    <property type="component" value="Unassembled WGS sequence"/>
</dbReference>
<keyword evidence="8" id="KW-1185">Reference proteome</keyword>
<protein>
    <submittedName>
        <fullName evidence="7">Tetraspanin-11</fullName>
    </submittedName>
</protein>
<comment type="caution">
    <text evidence="7">The sequence shown here is derived from an EMBL/GenBank/DDBJ whole genome shotgun (WGS) entry which is preliminary data.</text>
</comment>
<keyword evidence="5 6" id="KW-0472">Membrane</keyword>
<evidence type="ECO:0000256" key="5">
    <source>
        <dbReference type="ARBA" id="ARBA00023136"/>
    </source>
</evidence>
<dbReference type="PROSITE" id="PS00421">
    <property type="entry name" value="TM4_1"/>
    <property type="match status" value="1"/>
</dbReference>
<keyword evidence="3 6" id="KW-0812">Transmembrane</keyword>
<evidence type="ECO:0000256" key="4">
    <source>
        <dbReference type="ARBA" id="ARBA00022989"/>
    </source>
</evidence>
<reference evidence="7 8" key="1">
    <citation type="journal article" date="2019" name="Nat. Plants">
        <title>Stout camphor tree genome fills gaps in understanding of flowering plant genome evolution.</title>
        <authorList>
            <person name="Chaw S.M."/>
            <person name="Liu Y.C."/>
            <person name="Wu Y.W."/>
            <person name="Wang H.Y."/>
            <person name="Lin C.I."/>
            <person name="Wu C.S."/>
            <person name="Ke H.M."/>
            <person name="Chang L.Y."/>
            <person name="Hsu C.Y."/>
            <person name="Yang H.T."/>
            <person name="Sudianto E."/>
            <person name="Hsu M.H."/>
            <person name="Wu K.P."/>
            <person name="Wang L.N."/>
            <person name="Leebens-Mack J.H."/>
            <person name="Tsai I.J."/>
        </authorList>
    </citation>
    <scope>NUCLEOTIDE SEQUENCE [LARGE SCALE GENOMIC DNA]</scope>
    <source>
        <strain evidence="8">cv. Chaw 1501</strain>
        <tissue evidence="7">Young leaves</tissue>
    </source>
</reference>
<name>A0A443PW04_9MAGN</name>
<evidence type="ECO:0000256" key="1">
    <source>
        <dbReference type="ARBA" id="ARBA00004141"/>
    </source>
</evidence>